<reference evidence="2 3" key="1">
    <citation type="submission" date="2018-06" db="EMBL/GenBank/DDBJ databases">
        <title>Genomic Encyclopedia of Archaeal and Bacterial Type Strains, Phase II (KMG-II): from individual species to whole genera.</title>
        <authorList>
            <person name="Goeker M."/>
        </authorList>
    </citation>
    <scope>NUCLEOTIDE SEQUENCE [LARGE SCALE GENOMIC DNA]</scope>
    <source>
        <strain evidence="2 3">DSM 27372</strain>
    </source>
</reference>
<dbReference type="AlphaFoldDB" id="A0A318UE34"/>
<gene>
    <name evidence="2" type="ORF">B0O44_10391</name>
</gene>
<evidence type="ECO:0000313" key="2">
    <source>
        <dbReference type="EMBL" id="PYF74646.1"/>
    </source>
</evidence>
<keyword evidence="3" id="KW-1185">Reference proteome</keyword>
<comment type="caution">
    <text evidence="2">The sequence shown here is derived from an EMBL/GenBank/DDBJ whole genome shotgun (WGS) entry which is preliminary data.</text>
</comment>
<feature type="transmembrane region" description="Helical" evidence="1">
    <location>
        <begin position="12"/>
        <end position="32"/>
    </location>
</feature>
<sequence length="140" mass="16250">MHLYIVMRSKAIFLLVIFMLNTIVGFSCSLFVEEDHHDDKSHNHHHAGFNEEKIKLISGLSISKEDPCCKTLVNDLLTQGKLIPKTVKVIINLPVIWLQDYSYTLLFQVESIKLNHSVYAGRRYRPPNWDIRIAIQSFQI</sequence>
<keyword evidence="1" id="KW-1133">Transmembrane helix</keyword>
<dbReference type="EMBL" id="QKLU01000003">
    <property type="protein sequence ID" value="PYF74646.1"/>
    <property type="molecule type" value="Genomic_DNA"/>
</dbReference>
<proteinExistence type="predicted"/>
<name>A0A318UE34_9SPHI</name>
<keyword evidence="1" id="KW-0472">Membrane</keyword>
<organism evidence="2 3">
    <name type="scientific">Pedobacter nutrimenti</name>
    <dbReference type="NCBI Taxonomy" id="1241337"/>
    <lineage>
        <taxon>Bacteria</taxon>
        <taxon>Pseudomonadati</taxon>
        <taxon>Bacteroidota</taxon>
        <taxon>Sphingobacteriia</taxon>
        <taxon>Sphingobacteriales</taxon>
        <taxon>Sphingobacteriaceae</taxon>
        <taxon>Pedobacter</taxon>
    </lineage>
</organism>
<evidence type="ECO:0000256" key="1">
    <source>
        <dbReference type="SAM" id="Phobius"/>
    </source>
</evidence>
<dbReference type="Proteomes" id="UP000248198">
    <property type="component" value="Unassembled WGS sequence"/>
</dbReference>
<evidence type="ECO:0000313" key="3">
    <source>
        <dbReference type="Proteomes" id="UP000248198"/>
    </source>
</evidence>
<keyword evidence="1" id="KW-0812">Transmembrane</keyword>
<accession>A0A318UE34</accession>
<protein>
    <submittedName>
        <fullName evidence="2">Uncharacterized protein</fullName>
    </submittedName>
</protein>